<feature type="binding site" evidence="6">
    <location>
        <position position="146"/>
    </location>
    <ligand>
        <name>Mg(2+)</name>
        <dbReference type="ChEBI" id="CHEBI:18420"/>
        <label>1</label>
    </ligand>
</feature>
<dbReference type="Gene3D" id="3.60.10.10">
    <property type="entry name" value="Endonuclease/exonuclease/phosphatase"/>
    <property type="match status" value="1"/>
</dbReference>
<evidence type="ECO:0000256" key="1">
    <source>
        <dbReference type="ARBA" id="ARBA00007092"/>
    </source>
</evidence>
<sequence>MKFISWNVNGIRACVKKGFEEYFHEMDADFFCIQETKCQEGQIDLPFENYLQYWNYAEKKGYSGTAIFTKHKPLTVKYGVGQKEDEEEGRIITLEYENFYLVNVYTPNAQRDLARLPKRLQWEEDLLVYLKQLDEVKPVIYCGDLNVAHMDVDLKNAKSNMGNSGFTLEERGKMSDLLASGFTDSFRFLHPERTDAFTWWSYMAKVRERNIGWRIDYFIVSNCLTKNIKVADIHPHVLGSDHCPIILELDSI</sequence>
<dbReference type="PANTHER" id="PTHR22748:SF6">
    <property type="entry name" value="DNA-(APURINIC OR APYRIMIDINIC SITE) ENDONUCLEASE"/>
    <property type="match status" value="1"/>
</dbReference>
<feature type="active site" evidence="5">
    <location>
        <position position="105"/>
    </location>
</feature>
<keyword evidence="3 9" id="KW-0378">Hydrolase</keyword>
<feature type="binding site" evidence="6">
    <location>
        <position position="35"/>
    </location>
    <ligand>
        <name>Mg(2+)</name>
        <dbReference type="ChEBI" id="CHEBI:18420"/>
        <label>1</label>
    </ligand>
</feature>
<dbReference type="OrthoDB" id="9803914at2"/>
<name>A0A3N9UBW0_9BACI</name>
<evidence type="ECO:0000256" key="3">
    <source>
        <dbReference type="ARBA" id="ARBA00022801"/>
    </source>
</evidence>
<dbReference type="InterPro" id="IPR036691">
    <property type="entry name" value="Endo/exonu/phosph_ase_sf"/>
</dbReference>
<dbReference type="CDD" id="cd09087">
    <property type="entry name" value="Ape1-like_AP-endo"/>
    <property type="match status" value="1"/>
</dbReference>
<organism evidence="9 10">
    <name type="scientific">Lysinibacillus composti</name>
    <dbReference type="NCBI Taxonomy" id="720633"/>
    <lineage>
        <taxon>Bacteria</taxon>
        <taxon>Bacillati</taxon>
        <taxon>Bacillota</taxon>
        <taxon>Bacilli</taxon>
        <taxon>Bacillales</taxon>
        <taxon>Bacillaceae</taxon>
        <taxon>Lysinibacillus</taxon>
    </lineage>
</organism>
<dbReference type="InterPro" id="IPR020847">
    <property type="entry name" value="AP_endonuclease_F1_BS"/>
</dbReference>
<dbReference type="NCBIfam" id="TIGR00195">
    <property type="entry name" value="exoDNase_III"/>
    <property type="match status" value="1"/>
</dbReference>
<keyword evidence="4 6" id="KW-0460">Magnesium</keyword>
<feature type="binding site" evidence="6">
    <location>
        <position position="7"/>
    </location>
    <ligand>
        <name>Mg(2+)</name>
        <dbReference type="ChEBI" id="CHEBI:18420"/>
        <label>1</label>
    </ligand>
</feature>
<comment type="cofactor">
    <cofactor evidence="6">
        <name>Mg(2+)</name>
        <dbReference type="ChEBI" id="CHEBI:18420"/>
    </cofactor>
    <cofactor evidence="6">
        <name>Mn(2+)</name>
        <dbReference type="ChEBI" id="CHEBI:29035"/>
    </cofactor>
    <text evidence="6">Probably binds two magnesium or manganese ions per subunit.</text>
</comment>
<feature type="domain" description="Endonuclease/exonuclease/phosphatase" evidence="8">
    <location>
        <begin position="4"/>
        <end position="242"/>
    </location>
</feature>
<dbReference type="EC" id="3.1.11.2" evidence="9"/>
<evidence type="ECO:0000313" key="9">
    <source>
        <dbReference type="EMBL" id="RQW73943.1"/>
    </source>
</evidence>
<dbReference type="PANTHER" id="PTHR22748">
    <property type="entry name" value="AP ENDONUCLEASE"/>
    <property type="match status" value="1"/>
</dbReference>
<feature type="binding site" evidence="6">
    <location>
        <position position="144"/>
    </location>
    <ligand>
        <name>Mg(2+)</name>
        <dbReference type="ChEBI" id="CHEBI:18420"/>
        <label>1</label>
    </ligand>
</feature>
<evidence type="ECO:0000256" key="7">
    <source>
        <dbReference type="PIRSR" id="PIRSR604808-3"/>
    </source>
</evidence>
<gene>
    <name evidence="9" type="primary">xth</name>
    <name evidence="9" type="ORF">EBB45_14450</name>
</gene>
<evidence type="ECO:0000256" key="4">
    <source>
        <dbReference type="ARBA" id="ARBA00022842"/>
    </source>
</evidence>
<dbReference type="GO" id="GO:0008311">
    <property type="term" value="F:double-stranded DNA 3'-5' DNA exonuclease activity"/>
    <property type="evidence" value="ECO:0007669"/>
    <property type="project" value="UniProtKB-EC"/>
</dbReference>
<comment type="caution">
    <text evidence="9">The sequence shown here is derived from an EMBL/GenBank/DDBJ whole genome shotgun (WGS) entry which is preliminary data.</text>
</comment>
<feature type="active site" description="Proton donor/acceptor" evidence="5">
    <location>
        <position position="144"/>
    </location>
</feature>
<dbReference type="GO" id="GO:0003677">
    <property type="term" value="F:DNA binding"/>
    <property type="evidence" value="ECO:0007669"/>
    <property type="project" value="InterPro"/>
</dbReference>
<dbReference type="Proteomes" id="UP000274033">
    <property type="component" value="Unassembled WGS sequence"/>
</dbReference>
<dbReference type="GO" id="GO:0006284">
    <property type="term" value="P:base-excision repair"/>
    <property type="evidence" value="ECO:0007669"/>
    <property type="project" value="TreeGrafter"/>
</dbReference>
<dbReference type="InterPro" id="IPR005135">
    <property type="entry name" value="Endo/exonuclease/phosphatase"/>
</dbReference>
<dbReference type="SUPFAM" id="SSF56219">
    <property type="entry name" value="DNase I-like"/>
    <property type="match status" value="1"/>
</dbReference>
<dbReference type="Pfam" id="PF03372">
    <property type="entry name" value="Exo_endo_phos"/>
    <property type="match status" value="1"/>
</dbReference>
<feature type="site" description="Interaction with DNA substrate" evidence="7">
    <location>
        <position position="242"/>
    </location>
</feature>
<dbReference type="GO" id="GO:0008081">
    <property type="term" value="F:phosphoric diester hydrolase activity"/>
    <property type="evidence" value="ECO:0007669"/>
    <property type="project" value="TreeGrafter"/>
</dbReference>
<dbReference type="AlphaFoldDB" id="A0A3N9UBW0"/>
<keyword evidence="2 6" id="KW-0479">Metal-binding</keyword>
<dbReference type="PROSITE" id="PS00726">
    <property type="entry name" value="AP_NUCLEASE_F1_1"/>
    <property type="match status" value="1"/>
</dbReference>
<evidence type="ECO:0000256" key="6">
    <source>
        <dbReference type="PIRSR" id="PIRSR604808-2"/>
    </source>
</evidence>
<dbReference type="NCBIfam" id="TIGR00633">
    <property type="entry name" value="xth"/>
    <property type="match status" value="1"/>
</dbReference>
<evidence type="ECO:0000256" key="5">
    <source>
        <dbReference type="PIRSR" id="PIRSR604808-1"/>
    </source>
</evidence>
<dbReference type="RefSeq" id="WP_124765942.1">
    <property type="nucleotide sequence ID" value="NZ_JAFBDY010000014.1"/>
</dbReference>
<evidence type="ECO:0000259" key="8">
    <source>
        <dbReference type="Pfam" id="PF03372"/>
    </source>
</evidence>
<feature type="binding site" evidence="6">
    <location>
        <position position="241"/>
    </location>
    <ligand>
        <name>Mg(2+)</name>
        <dbReference type="ChEBI" id="CHEBI:18420"/>
        <label>1</label>
    </ligand>
</feature>
<dbReference type="PROSITE" id="PS51435">
    <property type="entry name" value="AP_NUCLEASE_F1_4"/>
    <property type="match status" value="1"/>
</dbReference>
<feature type="site" description="Transition state stabilizer" evidence="7">
    <location>
        <position position="146"/>
    </location>
</feature>
<feature type="active site" description="Proton acceptor" evidence="5">
    <location>
        <position position="242"/>
    </location>
</feature>
<reference evidence="9 10" key="1">
    <citation type="journal article" date="2013" name="J. Microbiol.">
        <title>Lysinibacillus chungkukjangi sp. nov., isolated from Chungkukjang, Korean fermented soybean food.</title>
        <authorList>
            <person name="Kim S.J."/>
            <person name="Jang Y.H."/>
            <person name="Hamada M."/>
            <person name="Ahn J.H."/>
            <person name="Weon H.Y."/>
            <person name="Suzuki K."/>
            <person name="Whang K.S."/>
            <person name="Kwon S.W."/>
        </authorList>
    </citation>
    <scope>NUCLEOTIDE SEQUENCE [LARGE SCALE GENOMIC DNA]</scope>
    <source>
        <strain evidence="9 10">MCCC 1A12701</strain>
    </source>
</reference>
<evidence type="ECO:0000313" key="10">
    <source>
        <dbReference type="Proteomes" id="UP000274033"/>
    </source>
</evidence>
<keyword evidence="6" id="KW-0464">Manganese</keyword>
<accession>A0A3N9UBW0</accession>
<dbReference type="GO" id="GO:0046872">
    <property type="term" value="F:metal ion binding"/>
    <property type="evidence" value="ECO:0007669"/>
    <property type="project" value="UniProtKB-KW"/>
</dbReference>
<dbReference type="EMBL" id="RRCT01000014">
    <property type="protein sequence ID" value="RQW73943.1"/>
    <property type="molecule type" value="Genomic_DNA"/>
</dbReference>
<feature type="binding site" evidence="6">
    <location>
        <position position="242"/>
    </location>
    <ligand>
        <name>Mg(2+)</name>
        <dbReference type="ChEBI" id="CHEBI:18420"/>
        <label>1</label>
    </ligand>
</feature>
<feature type="site" description="Important for catalytic activity" evidence="7">
    <location>
        <position position="216"/>
    </location>
</feature>
<evidence type="ECO:0000256" key="2">
    <source>
        <dbReference type="ARBA" id="ARBA00022723"/>
    </source>
</evidence>
<dbReference type="GO" id="GO:0003906">
    <property type="term" value="F:DNA-(apurinic or apyrimidinic site) endonuclease activity"/>
    <property type="evidence" value="ECO:0007669"/>
    <property type="project" value="TreeGrafter"/>
</dbReference>
<proteinExistence type="inferred from homology"/>
<keyword evidence="10" id="KW-1185">Reference proteome</keyword>
<comment type="similarity">
    <text evidence="1">Belongs to the DNA repair enzymes AP/ExoA family.</text>
</comment>
<dbReference type="InterPro" id="IPR004808">
    <property type="entry name" value="AP_endonuc_1"/>
</dbReference>
<protein>
    <submittedName>
        <fullName evidence="9">Exodeoxyribonuclease III</fullName>
        <ecNumber evidence="9">3.1.11.2</ecNumber>
    </submittedName>
</protein>